<dbReference type="InterPro" id="IPR013679">
    <property type="entry name" value="SPP_C"/>
</dbReference>
<gene>
    <name evidence="2" type="ORF">J3U87_32590</name>
</gene>
<dbReference type="AlphaFoldDB" id="A0A8A4TN48"/>
<keyword evidence="3" id="KW-1185">Reference proteome</keyword>
<dbReference type="GO" id="GO:0050307">
    <property type="term" value="F:sucrose-phosphate phosphatase activity"/>
    <property type="evidence" value="ECO:0007669"/>
    <property type="project" value="InterPro"/>
</dbReference>
<sequence>MEYQVRQEILDLHRFFQDWFNGVLPKNAASVQRLDRALNPQFRIVSPHGILTEKPRLMEGIEQAHGVHAGKGFRIWIDNVTCRQLSPDLMLATYEEWQESEGTKRGRVSSALFQKQVTAPNQVTWLHVHETWLPQSP</sequence>
<dbReference type="KEGG" id="scor:J3U87_32590"/>
<organism evidence="2 3">
    <name type="scientific">Sulfidibacter corallicola</name>
    <dbReference type="NCBI Taxonomy" id="2818388"/>
    <lineage>
        <taxon>Bacteria</taxon>
        <taxon>Pseudomonadati</taxon>
        <taxon>Acidobacteriota</taxon>
        <taxon>Holophagae</taxon>
        <taxon>Acanthopleuribacterales</taxon>
        <taxon>Acanthopleuribacteraceae</taxon>
        <taxon>Sulfidibacter</taxon>
    </lineage>
</organism>
<proteinExistence type="predicted"/>
<dbReference type="SUPFAM" id="SSF54427">
    <property type="entry name" value="NTF2-like"/>
    <property type="match status" value="1"/>
</dbReference>
<dbReference type="InterPro" id="IPR032710">
    <property type="entry name" value="NTF2-like_dom_sf"/>
</dbReference>
<evidence type="ECO:0000259" key="1">
    <source>
        <dbReference type="Pfam" id="PF08472"/>
    </source>
</evidence>
<reference evidence="2" key="1">
    <citation type="submission" date="2021-03" db="EMBL/GenBank/DDBJ databases">
        <title>Acanthopleuribacteraceae sp. M133.</title>
        <authorList>
            <person name="Wang G."/>
        </authorList>
    </citation>
    <scope>NUCLEOTIDE SEQUENCE</scope>
    <source>
        <strain evidence="2">M133</strain>
    </source>
</reference>
<accession>A0A8A4TN48</accession>
<name>A0A8A4TN48_SULCO</name>
<protein>
    <recommendedName>
        <fullName evidence="1">Sucrose-phosphatase C-terminal domain-containing protein</fullName>
    </recommendedName>
</protein>
<dbReference type="Gene3D" id="3.10.450.50">
    <property type="match status" value="1"/>
</dbReference>
<feature type="domain" description="Sucrose-phosphatase C-terminal" evidence="1">
    <location>
        <begin position="6"/>
        <end position="133"/>
    </location>
</feature>
<dbReference type="EMBL" id="CP071793">
    <property type="protein sequence ID" value="QTD50348.1"/>
    <property type="molecule type" value="Genomic_DNA"/>
</dbReference>
<dbReference type="GO" id="GO:0005986">
    <property type="term" value="P:sucrose biosynthetic process"/>
    <property type="evidence" value="ECO:0007669"/>
    <property type="project" value="InterPro"/>
</dbReference>
<evidence type="ECO:0000313" key="3">
    <source>
        <dbReference type="Proteomes" id="UP000663929"/>
    </source>
</evidence>
<dbReference type="Pfam" id="PF08472">
    <property type="entry name" value="S6PP_C"/>
    <property type="match status" value="1"/>
</dbReference>
<evidence type="ECO:0000313" key="2">
    <source>
        <dbReference type="EMBL" id="QTD50348.1"/>
    </source>
</evidence>
<dbReference type="Proteomes" id="UP000663929">
    <property type="component" value="Chromosome"/>
</dbReference>